<dbReference type="GO" id="GO:0008265">
    <property type="term" value="F:molybdenum cofactor sulfurtransferase activity"/>
    <property type="evidence" value="ECO:0007669"/>
    <property type="project" value="TreeGrafter"/>
</dbReference>
<dbReference type="AlphaFoldDB" id="A0AAW0ALF8"/>
<sequence length="561" mass="60944">MGGTFSSSSSSSPSPNKREKRRSATSSRSGRPRFSLSSEKTFVPPESNAKLKDSEPLSPQRTPVFLGIVDHCNSADAAEAYKQFLHDFPDYKLTWIVDTLRHTDFGRLSEHGETYVDYMGGALYPESLIRVHTDFLSRNIFGSPHSVGNSSSLSTRCAEEARAAVLSFFNASPDEYTVIFTPNATGGLKLIGESYPFTEGSTYMLPCDAHNSVHGIREFAMRNGAHVSYIPSPPTGGVDLTTAHRMLFRYQPNSPGAAPSLFVLTAQSNITNAKSPLSILRYASALGYHTVLDAAALAPTSTISLTDYPVDAMVVSFYKMMGFPTGVGALIAKKSFLGQLYRPWFSGGNVEVVQVPGEVVTLSSELHEQFEDGTINYLSLMAVSDGLRFLSAYMPFLPLRLSCLSQYLIAALSELRYENSDTTVVRILSCKPTRRLKTVGAQSDVGSVISLVFLTPSGSMLPNSFIAHAASRMCISLRTGCMCNPGGAAALLGIEDAMPQLYDGVTLEDLERAVGHETGVVRLSFGLASNFQDAWNVLRFARTMGQAEERMALWAGWLATL</sequence>
<dbReference type="Gene3D" id="3.40.640.10">
    <property type="entry name" value="Type I PLP-dependent aspartate aminotransferase-like (Major domain)"/>
    <property type="match status" value="1"/>
</dbReference>
<dbReference type="Gene3D" id="3.90.1150.10">
    <property type="entry name" value="Aspartate Aminotransferase, domain 1"/>
    <property type="match status" value="1"/>
</dbReference>
<dbReference type="SUPFAM" id="SSF53383">
    <property type="entry name" value="PLP-dependent transferases"/>
    <property type="match status" value="1"/>
</dbReference>
<name>A0AAW0ALF8_9AGAR</name>
<evidence type="ECO:0000313" key="3">
    <source>
        <dbReference type="EMBL" id="KAK7014016.1"/>
    </source>
</evidence>
<dbReference type="Proteomes" id="UP001362999">
    <property type="component" value="Unassembled WGS sequence"/>
</dbReference>
<dbReference type="GO" id="GO:0043545">
    <property type="term" value="P:molybdopterin cofactor metabolic process"/>
    <property type="evidence" value="ECO:0007669"/>
    <property type="project" value="TreeGrafter"/>
</dbReference>
<dbReference type="EMBL" id="JAWWNJ010000058">
    <property type="protein sequence ID" value="KAK7014016.1"/>
    <property type="molecule type" value="Genomic_DNA"/>
</dbReference>
<protein>
    <submittedName>
        <fullName evidence="3">Molybdenum cofactor sulfurase</fullName>
    </submittedName>
</protein>
<keyword evidence="4" id="KW-1185">Reference proteome</keyword>
<dbReference type="InterPro" id="IPR015422">
    <property type="entry name" value="PyrdxlP-dep_Trfase_small"/>
</dbReference>
<accession>A0AAW0ALF8</accession>
<feature type="region of interest" description="Disordered" evidence="1">
    <location>
        <begin position="1"/>
        <end position="57"/>
    </location>
</feature>
<reference evidence="3 4" key="1">
    <citation type="journal article" date="2024" name="J Genomics">
        <title>Draft genome sequencing and assembly of Favolaschia claudopus CIRM-BRFM 2984 isolated from oak limbs.</title>
        <authorList>
            <person name="Navarro D."/>
            <person name="Drula E."/>
            <person name="Chaduli D."/>
            <person name="Cazenave R."/>
            <person name="Ahrendt S."/>
            <person name="Wang J."/>
            <person name="Lipzen A."/>
            <person name="Daum C."/>
            <person name="Barry K."/>
            <person name="Grigoriev I.V."/>
            <person name="Favel A."/>
            <person name="Rosso M.N."/>
            <person name="Martin F."/>
        </authorList>
    </citation>
    <scope>NUCLEOTIDE SEQUENCE [LARGE SCALE GENOMIC DNA]</scope>
    <source>
        <strain evidence="3 4">CIRM-BRFM 2984</strain>
    </source>
</reference>
<evidence type="ECO:0000256" key="1">
    <source>
        <dbReference type="SAM" id="MobiDB-lite"/>
    </source>
</evidence>
<organism evidence="3 4">
    <name type="scientific">Favolaschia claudopus</name>
    <dbReference type="NCBI Taxonomy" id="2862362"/>
    <lineage>
        <taxon>Eukaryota</taxon>
        <taxon>Fungi</taxon>
        <taxon>Dikarya</taxon>
        <taxon>Basidiomycota</taxon>
        <taxon>Agaricomycotina</taxon>
        <taxon>Agaricomycetes</taxon>
        <taxon>Agaricomycetidae</taxon>
        <taxon>Agaricales</taxon>
        <taxon>Marasmiineae</taxon>
        <taxon>Mycenaceae</taxon>
        <taxon>Favolaschia</taxon>
    </lineage>
</organism>
<dbReference type="PANTHER" id="PTHR14237:SF80">
    <property type="entry name" value="MOLYBDENUM COFACTOR SULFURASE"/>
    <property type="match status" value="1"/>
</dbReference>
<proteinExistence type="predicted"/>
<feature type="compositionally biased region" description="Low complexity" evidence="1">
    <location>
        <begin position="1"/>
        <end position="15"/>
    </location>
</feature>
<dbReference type="InterPro" id="IPR015424">
    <property type="entry name" value="PyrdxlP-dep_Trfase"/>
</dbReference>
<dbReference type="InterPro" id="IPR000192">
    <property type="entry name" value="Aminotrans_V_dom"/>
</dbReference>
<evidence type="ECO:0000259" key="2">
    <source>
        <dbReference type="Pfam" id="PF00266"/>
    </source>
</evidence>
<dbReference type="PANTHER" id="PTHR14237">
    <property type="entry name" value="MOLYBDOPTERIN COFACTOR SULFURASE MOSC"/>
    <property type="match status" value="1"/>
</dbReference>
<evidence type="ECO:0000313" key="4">
    <source>
        <dbReference type="Proteomes" id="UP001362999"/>
    </source>
</evidence>
<comment type="caution">
    <text evidence="3">The sequence shown here is derived from an EMBL/GenBank/DDBJ whole genome shotgun (WGS) entry which is preliminary data.</text>
</comment>
<gene>
    <name evidence="3" type="ORF">R3P38DRAFT_1456338</name>
</gene>
<feature type="compositionally biased region" description="Polar residues" evidence="1">
    <location>
        <begin position="24"/>
        <end position="40"/>
    </location>
</feature>
<dbReference type="Pfam" id="PF00266">
    <property type="entry name" value="Aminotran_5"/>
    <property type="match status" value="1"/>
</dbReference>
<dbReference type="InterPro" id="IPR015421">
    <property type="entry name" value="PyrdxlP-dep_Trfase_major"/>
</dbReference>
<feature type="domain" description="Aminotransferase class V" evidence="2">
    <location>
        <begin position="115"/>
        <end position="392"/>
    </location>
</feature>